<accession>F5XJ38</accession>
<feature type="active site" description="Proton donor/acceptor" evidence="1">
    <location>
        <position position="136"/>
    </location>
</feature>
<feature type="signal peptide" evidence="3">
    <location>
        <begin position="1"/>
        <end position="28"/>
    </location>
</feature>
<dbReference type="Gene3D" id="3.40.50.1240">
    <property type="entry name" value="Phosphoglycerate mutase-like"/>
    <property type="match status" value="1"/>
</dbReference>
<dbReference type="STRING" id="1032480.MLP_03500"/>
<dbReference type="CDD" id="cd07067">
    <property type="entry name" value="HP_PGM_like"/>
    <property type="match status" value="1"/>
</dbReference>
<dbReference type="SUPFAM" id="SSF53254">
    <property type="entry name" value="Phosphoglycerate mutase-like"/>
    <property type="match status" value="1"/>
</dbReference>
<reference evidence="4 5" key="1">
    <citation type="submission" date="2011-05" db="EMBL/GenBank/DDBJ databases">
        <title>Whole genome sequence of Microlunatus phosphovorus NM-1.</title>
        <authorList>
            <person name="Hosoyama A."/>
            <person name="Sasaki K."/>
            <person name="Harada T."/>
            <person name="Igarashi R."/>
            <person name="Kawakoshi A."/>
            <person name="Sasagawa M."/>
            <person name="Fukada J."/>
            <person name="Nakamura S."/>
            <person name="Katano Y."/>
            <person name="Hanada S."/>
            <person name="Kamagata Y."/>
            <person name="Nakamura N."/>
            <person name="Yamazaki S."/>
            <person name="Fujita N."/>
        </authorList>
    </citation>
    <scope>NUCLEOTIDE SEQUENCE [LARGE SCALE GENOMIC DNA]</scope>
    <source>
        <strain evidence="5">ATCC 700054 / DSM 10555 / JCM 9379 / NBRC 101784 / NCIMB 13414 / VKM Ac-1990 / NM-1</strain>
    </source>
</reference>
<dbReference type="KEGG" id="mph:MLP_03500"/>
<dbReference type="Proteomes" id="UP000007947">
    <property type="component" value="Chromosome"/>
</dbReference>
<name>F5XJ38_MICPN</name>
<feature type="binding site" evidence="2">
    <location>
        <position position="109"/>
    </location>
    <ligand>
        <name>substrate</name>
    </ligand>
</feature>
<dbReference type="InterPro" id="IPR001345">
    <property type="entry name" value="PG/BPGM_mutase_AS"/>
</dbReference>
<dbReference type="InterPro" id="IPR013078">
    <property type="entry name" value="His_Pase_superF_clade-1"/>
</dbReference>
<dbReference type="GO" id="GO:0016791">
    <property type="term" value="F:phosphatase activity"/>
    <property type="evidence" value="ECO:0007669"/>
    <property type="project" value="TreeGrafter"/>
</dbReference>
<keyword evidence="5" id="KW-1185">Reference proteome</keyword>
<proteinExistence type="predicted"/>
<feature type="binding site" evidence="2">
    <location>
        <begin position="48"/>
        <end position="55"/>
    </location>
    <ligand>
        <name>substrate</name>
    </ligand>
</feature>
<dbReference type="EMBL" id="AP012204">
    <property type="protein sequence ID" value="BAK33364.1"/>
    <property type="molecule type" value="Genomic_DNA"/>
</dbReference>
<evidence type="ECO:0000256" key="2">
    <source>
        <dbReference type="PIRSR" id="PIRSR613078-2"/>
    </source>
</evidence>
<dbReference type="InterPro" id="IPR050275">
    <property type="entry name" value="PGM_Phosphatase"/>
</dbReference>
<dbReference type="eggNOG" id="COG0406">
    <property type="taxonomic scope" value="Bacteria"/>
</dbReference>
<evidence type="ECO:0000256" key="1">
    <source>
        <dbReference type="PIRSR" id="PIRSR613078-1"/>
    </source>
</evidence>
<dbReference type="AlphaFoldDB" id="F5XJ38"/>
<protein>
    <submittedName>
        <fullName evidence="4">Phosphoglycerate mutase family protein</fullName>
    </submittedName>
</protein>
<sequence length="297" mass="32048">MTRIKPRVALAAVVALAATALASSGAAASPVHHHHPKPDTTVTIYLTRHGQTLLNTLERVQGWTDSPLVVGTNADGSVLDARILPQTVGKNLRAREGKMDAAYSADMKRHYETATFLLKGAKQQNLSIKQDSRLREINFGKYEGAENKEMWSAIVEHMGYTVNHDAPATAPVDATGQNGGWQTMQLLAINEKGLKAMMAAMKEIAQEPTETGVSLPAEDCTDVSKRMMASLNEIAKKASQQRDDKVLVVSSGLSITCAIDSLGTTVNTAISNVAVSKLEYKKGKWTVKSVGDTSYRQ</sequence>
<evidence type="ECO:0000313" key="5">
    <source>
        <dbReference type="Proteomes" id="UP000007947"/>
    </source>
</evidence>
<dbReference type="InterPro" id="IPR029033">
    <property type="entry name" value="His_PPase_superfam"/>
</dbReference>
<evidence type="ECO:0000313" key="4">
    <source>
        <dbReference type="EMBL" id="BAK33364.1"/>
    </source>
</evidence>
<gene>
    <name evidence="4" type="ordered locus">MLP_03500</name>
</gene>
<dbReference type="RefSeq" id="WP_013861253.1">
    <property type="nucleotide sequence ID" value="NC_015635.1"/>
</dbReference>
<dbReference type="GO" id="GO:0005737">
    <property type="term" value="C:cytoplasm"/>
    <property type="evidence" value="ECO:0007669"/>
    <property type="project" value="TreeGrafter"/>
</dbReference>
<dbReference type="PANTHER" id="PTHR48100:SF9">
    <property type="entry name" value="PHOSPHOGLYCERATE MUTASE 2 PARALOG"/>
    <property type="match status" value="1"/>
</dbReference>
<feature type="chain" id="PRO_5003335110" evidence="3">
    <location>
        <begin position="29"/>
        <end position="297"/>
    </location>
</feature>
<dbReference type="OrthoDB" id="9781415at2"/>
<keyword evidence="3" id="KW-0732">Signal</keyword>
<organism evidence="4 5">
    <name type="scientific">Microlunatus phosphovorus (strain ATCC 700054 / DSM 10555 / JCM 9379 / NBRC 101784 / NCIMB 13414 / VKM Ac-1990 / NM-1)</name>
    <dbReference type="NCBI Taxonomy" id="1032480"/>
    <lineage>
        <taxon>Bacteria</taxon>
        <taxon>Bacillati</taxon>
        <taxon>Actinomycetota</taxon>
        <taxon>Actinomycetes</taxon>
        <taxon>Propionibacteriales</taxon>
        <taxon>Propionibacteriaceae</taxon>
        <taxon>Microlunatus</taxon>
    </lineage>
</organism>
<dbReference type="Pfam" id="PF00300">
    <property type="entry name" value="His_Phos_1"/>
    <property type="match status" value="2"/>
</dbReference>
<dbReference type="SMART" id="SM00855">
    <property type="entry name" value="PGAM"/>
    <property type="match status" value="1"/>
</dbReference>
<dbReference type="PANTHER" id="PTHR48100">
    <property type="entry name" value="BROAD-SPECIFICITY PHOSPHATASE YOR283W-RELATED"/>
    <property type="match status" value="1"/>
</dbReference>
<dbReference type="PROSITE" id="PS00175">
    <property type="entry name" value="PG_MUTASE"/>
    <property type="match status" value="1"/>
</dbReference>
<feature type="active site" description="Tele-phosphohistidine intermediate" evidence="1">
    <location>
        <position position="49"/>
    </location>
</feature>
<evidence type="ECO:0000256" key="3">
    <source>
        <dbReference type="SAM" id="SignalP"/>
    </source>
</evidence>
<dbReference type="HOGENOM" id="CLU_033323_9_0_11"/>